<dbReference type="PROSITE" id="PS51767">
    <property type="entry name" value="PEPTIDASE_A1"/>
    <property type="match status" value="1"/>
</dbReference>
<evidence type="ECO:0000313" key="9">
    <source>
        <dbReference type="EMBL" id="CEM39989.1"/>
    </source>
</evidence>
<dbReference type="InterPro" id="IPR033121">
    <property type="entry name" value="PEPTIDASE_A1"/>
</dbReference>
<gene>
    <name evidence="9" type="ORF">Cvel_5856</name>
</gene>
<dbReference type="Pfam" id="PF00026">
    <property type="entry name" value="Asp"/>
    <property type="match status" value="1"/>
</dbReference>
<feature type="compositionally biased region" description="Basic and acidic residues" evidence="5">
    <location>
        <begin position="403"/>
        <end position="412"/>
    </location>
</feature>
<dbReference type="InterPro" id="IPR021109">
    <property type="entry name" value="Peptidase_aspartic_dom_sf"/>
</dbReference>
<name>A0A0G4H7U6_9ALVE</name>
<keyword evidence="6" id="KW-1133">Transmembrane helix</keyword>
<dbReference type="AlphaFoldDB" id="A0A0G4H7U6"/>
<evidence type="ECO:0000256" key="1">
    <source>
        <dbReference type="ARBA" id="ARBA00007447"/>
    </source>
</evidence>
<feature type="compositionally biased region" description="Basic and acidic residues" evidence="5">
    <location>
        <begin position="332"/>
        <end position="348"/>
    </location>
</feature>
<dbReference type="InterPro" id="IPR034164">
    <property type="entry name" value="Pepsin-like_dom"/>
</dbReference>
<evidence type="ECO:0000256" key="2">
    <source>
        <dbReference type="ARBA" id="ARBA00022670"/>
    </source>
</evidence>
<keyword evidence="2" id="KW-0645">Protease</keyword>
<feature type="domain" description="Peptidase A1" evidence="8">
    <location>
        <begin position="111"/>
        <end position="568"/>
    </location>
</feature>
<dbReference type="EMBL" id="CDMZ01001972">
    <property type="protein sequence ID" value="CEM39989.1"/>
    <property type="molecule type" value="Genomic_DNA"/>
</dbReference>
<dbReference type="CDD" id="cd05471">
    <property type="entry name" value="pepsin_like"/>
    <property type="match status" value="1"/>
</dbReference>
<keyword evidence="6" id="KW-0472">Membrane</keyword>
<comment type="similarity">
    <text evidence="1">Belongs to the peptidase A1 family.</text>
</comment>
<evidence type="ECO:0000256" key="7">
    <source>
        <dbReference type="SAM" id="SignalP"/>
    </source>
</evidence>
<dbReference type="Gene3D" id="2.40.70.10">
    <property type="entry name" value="Acid Proteases"/>
    <property type="match status" value="2"/>
</dbReference>
<dbReference type="GO" id="GO:0004190">
    <property type="term" value="F:aspartic-type endopeptidase activity"/>
    <property type="evidence" value="ECO:0007669"/>
    <property type="project" value="UniProtKB-KW"/>
</dbReference>
<dbReference type="PANTHER" id="PTHR47966">
    <property type="entry name" value="BETA-SITE APP-CLEAVING ENZYME, ISOFORM A-RELATED"/>
    <property type="match status" value="1"/>
</dbReference>
<keyword evidence="3" id="KW-0064">Aspartyl protease</keyword>
<evidence type="ECO:0000256" key="5">
    <source>
        <dbReference type="SAM" id="MobiDB-lite"/>
    </source>
</evidence>
<dbReference type="SUPFAM" id="SSF50630">
    <property type="entry name" value="Acid proteases"/>
    <property type="match status" value="1"/>
</dbReference>
<dbReference type="InterPro" id="IPR001461">
    <property type="entry name" value="Aspartic_peptidase_A1"/>
</dbReference>
<evidence type="ECO:0000256" key="4">
    <source>
        <dbReference type="ARBA" id="ARBA00022801"/>
    </source>
</evidence>
<sequence length="686" mass="74821">MHFWVSAMFLLGVVLSVCCVSLATSQSAVLLQARQCAVQERHPLHLASHEITGFYHPQEGVLPLDTQGRLPPATVALSRRLLQTEADRSLRDTREAEELQSRLYNIADLQYELIVTLGTPSSPSPSLEGDPQVQYVTVIPDTGSADFWVPGVECTNCGAAHTYDPLKSKTAKRVGDQKLMQYGDGTVARGETWIETARIPLGNPVREMGLRVGAGNETMRVSTDIPTETAAPSSLASSSASLWGVEGPESEKTTATSLEVQNQLVVVLVAYTSRNVKMESDGILGLARFQEGTERGEREVCFIDNFFQQQKDAGLKPQFSLYLNYLKKQNQRKETETEGDLSEKDKNNESPPAAMFFGEADLGTFVKEETRLLAPMGTSETSHLWNVKVKAVGVAGQERLRLPSDAHKKEGKGSGGGEGGEGVPMMVDSGSSMLVLEEPVYEYVVRGLERSGVCGRTSRGVFCQCPSLSERHSMFVRFLSGDWRSFPTLDFEVEELQQEEGKEQGGGRFCLDASEYVIEIVTSSGVCVGQLAIDKGPSTMPVPGILGMVMMRSFVTTFDGERRAVGIARSRASPLAGMRGAECGVTPQLTSAGIFGWCVLSFLLVLMAAGLSWLFLPFCLRRAGRSSGESREVEASELEGISGEGNRFDMWLRWLRGSVRETPPESPRVPLNNAETEGSEMREVVG</sequence>
<keyword evidence="6" id="KW-0812">Transmembrane</keyword>
<feature type="transmembrane region" description="Helical" evidence="6">
    <location>
        <begin position="594"/>
        <end position="616"/>
    </location>
</feature>
<feature type="region of interest" description="Disordered" evidence="5">
    <location>
        <begin position="332"/>
        <end position="353"/>
    </location>
</feature>
<dbReference type="VEuPathDB" id="CryptoDB:Cvel_5856"/>
<feature type="compositionally biased region" description="Gly residues" evidence="5">
    <location>
        <begin position="413"/>
        <end position="422"/>
    </location>
</feature>
<reference evidence="9" key="1">
    <citation type="submission" date="2014-11" db="EMBL/GenBank/DDBJ databases">
        <authorList>
            <person name="Otto D Thomas"/>
            <person name="Naeem Raeece"/>
        </authorList>
    </citation>
    <scope>NUCLEOTIDE SEQUENCE</scope>
</reference>
<keyword evidence="4" id="KW-0378">Hydrolase</keyword>
<evidence type="ECO:0000259" key="8">
    <source>
        <dbReference type="PROSITE" id="PS51767"/>
    </source>
</evidence>
<feature type="chain" id="PRO_5005191677" description="Peptidase A1 domain-containing protein" evidence="7">
    <location>
        <begin position="17"/>
        <end position="686"/>
    </location>
</feature>
<proteinExistence type="inferred from homology"/>
<accession>A0A0G4H7U6</accession>
<feature type="signal peptide" evidence="7">
    <location>
        <begin position="1"/>
        <end position="16"/>
    </location>
</feature>
<protein>
    <recommendedName>
        <fullName evidence="8">Peptidase A1 domain-containing protein</fullName>
    </recommendedName>
</protein>
<feature type="region of interest" description="Disordered" evidence="5">
    <location>
        <begin position="403"/>
        <end position="422"/>
    </location>
</feature>
<evidence type="ECO:0000256" key="3">
    <source>
        <dbReference type="ARBA" id="ARBA00022750"/>
    </source>
</evidence>
<dbReference type="GO" id="GO:0006508">
    <property type="term" value="P:proteolysis"/>
    <property type="evidence" value="ECO:0007669"/>
    <property type="project" value="UniProtKB-KW"/>
</dbReference>
<dbReference type="PRINTS" id="PR00792">
    <property type="entry name" value="PEPSIN"/>
</dbReference>
<feature type="region of interest" description="Disordered" evidence="5">
    <location>
        <begin position="660"/>
        <end position="686"/>
    </location>
</feature>
<evidence type="ECO:0000256" key="6">
    <source>
        <dbReference type="SAM" id="Phobius"/>
    </source>
</evidence>
<organism evidence="9">
    <name type="scientific">Chromera velia CCMP2878</name>
    <dbReference type="NCBI Taxonomy" id="1169474"/>
    <lineage>
        <taxon>Eukaryota</taxon>
        <taxon>Sar</taxon>
        <taxon>Alveolata</taxon>
        <taxon>Colpodellida</taxon>
        <taxon>Chromeraceae</taxon>
        <taxon>Chromera</taxon>
    </lineage>
</organism>
<dbReference type="PANTHER" id="PTHR47966:SF51">
    <property type="entry name" value="BETA-SITE APP-CLEAVING ENZYME, ISOFORM A-RELATED"/>
    <property type="match status" value="1"/>
</dbReference>
<keyword evidence="7" id="KW-0732">Signal</keyword>